<dbReference type="InterPro" id="IPR017900">
    <property type="entry name" value="4Fe4S_Fe_S_CS"/>
</dbReference>
<dbReference type="InterPro" id="IPR007197">
    <property type="entry name" value="rSAM"/>
</dbReference>
<dbReference type="GO" id="GO:0046872">
    <property type="term" value="F:metal ion binding"/>
    <property type="evidence" value="ECO:0007669"/>
    <property type="project" value="UniProtKB-KW"/>
</dbReference>
<dbReference type="AlphaFoldDB" id="A0A6I5ZUI0"/>
<evidence type="ECO:0000313" key="13">
    <source>
        <dbReference type="Proteomes" id="UP000425916"/>
    </source>
</evidence>
<dbReference type="InterPro" id="IPR058240">
    <property type="entry name" value="rSAM_sf"/>
</dbReference>
<keyword evidence="13" id="KW-1185">Reference proteome</keyword>
<sequence>MTAIEPAALPDRQPLITNIQRYSVQDGPGIRTTIFLKGCPLRCPWCHNPETQDPEREINYDQEKCTGCGACVQVCPSGAARLEGAISVLDRGQCTRCGRCVDACPAGAREWSGQAMTIEEIVREAKDDEMFFLSSGGGVTISGGDPLYFPRFTLELARRLQDELLHVAIDTAAFCQWSYLDELRPYADLFLIDLKTMDGDKYRDVIRGSLAVVQQNLERLAAAGATIRVRIPVIPGFNDSEADYDAFAAYLGTLKGRIAGVDILPFHSYAGKKYRLLDRWDSYQYRDTESLQPEDVLGLARKLKQAGFSPADNSLTVGGLTG</sequence>
<dbReference type="PROSITE" id="PS00198">
    <property type="entry name" value="4FE4S_FER_1"/>
    <property type="match status" value="2"/>
</dbReference>
<evidence type="ECO:0000256" key="6">
    <source>
        <dbReference type="ARBA" id="ARBA00023002"/>
    </source>
</evidence>
<keyword evidence="7" id="KW-0408">Iron</keyword>
<dbReference type="InterPro" id="IPR040074">
    <property type="entry name" value="BssD/PflA/YjjW"/>
</dbReference>
<dbReference type="PROSITE" id="PS51379">
    <property type="entry name" value="4FE4S_FER_2"/>
    <property type="match status" value="2"/>
</dbReference>
<evidence type="ECO:0000256" key="9">
    <source>
        <dbReference type="ARBA" id="ARBA00047365"/>
    </source>
</evidence>
<dbReference type="GO" id="GO:0051539">
    <property type="term" value="F:4 iron, 4 sulfur cluster binding"/>
    <property type="evidence" value="ECO:0007669"/>
    <property type="project" value="UniProtKB-KW"/>
</dbReference>
<dbReference type="SUPFAM" id="SSF54862">
    <property type="entry name" value="4Fe-4S ferredoxins"/>
    <property type="match status" value="1"/>
</dbReference>
<keyword evidence="8" id="KW-0411">Iron-sulfur</keyword>
<dbReference type="Gene3D" id="3.20.20.70">
    <property type="entry name" value="Aldolase class I"/>
    <property type="match status" value="1"/>
</dbReference>
<evidence type="ECO:0000259" key="11">
    <source>
        <dbReference type="PROSITE" id="PS51918"/>
    </source>
</evidence>
<dbReference type="SFLD" id="SFLDG01066">
    <property type="entry name" value="organic_radical-activating_enz"/>
    <property type="match status" value="1"/>
</dbReference>
<evidence type="ECO:0000256" key="4">
    <source>
        <dbReference type="ARBA" id="ARBA00022691"/>
    </source>
</evidence>
<dbReference type="SFLD" id="SFLDG01118">
    <property type="entry name" value="activating_enzymes__group_2"/>
    <property type="match status" value="1"/>
</dbReference>
<dbReference type="SFLD" id="SFLDS00029">
    <property type="entry name" value="Radical_SAM"/>
    <property type="match status" value="1"/>
</dbReference>
<organism evidence="12 13">
    <name type="scientific">Neomoorella glycerini</name>
    <dbReference type="NCBI Taxonomy" id="55779"/>
    <lineage>
        <taxon>Bacteria</taxon>
        <taxon>Bacillati</taxon>
        <taxon>Bacillota</taxon>
        <taxon>Clostridia</taxon>
        <taxon>Neomoorellales</taxon>
        <taxon>Neomoorellaceae</taxon>
        <taxon>Neomoorella</taxon>
    </lineage>
</organism>
<dbReference type="PROSITE" id="PS01087">
    <property type="entry name" value="RADICAL_ACTIVATING"/>
    <property type="match status" value="1"/>
</dbReference>
<feature type="domain" description="Radical SAM core" evidence="11">
    <location>
        <begin position="25"/>
        <end position="309"/>
    </location>
</feature>
<dbReference type="PIRSF" id="PIRSF000371">
    <property type="entry name" value="PFL_act_enz"/>
    <property type="match status" value="1"/>
</dbReference>
<dbReference type="RefSeq" id="WP_170291074.1">
    <property type="nucleotide sequence ID" value="NZ_CP046244.1"/>
</dbReference>
<keyword evidence="4" id="KW-0949">S-adenosyl-L-methionine</keyword>
<dbReference type="NCBIfam" id="TIGR02494">
    <property type="entry name" value="PFLE_PFLC"/>
    <property type="match status" value="1"/>
</dbReference>
<name>A0A6I5ZUI0_9FIRM</name>
<reference evidence="12 13" key="1">
    <citation type="submission" date="2019-11" db="EMBL/GenBank/DDBJ databases">
        <title>Genome sequence of Moorella glycerini DSM11254.</title>
        <authorList>
            <person name="Poehlein A."/>
            <person name="Boeer T."/>
            <person name="Daniel R."/>
        </authorList>
    </citation>
    <scope>NUCLEOTIDE SEQUENCE [LARGE SCALE GENOMIC DNA]</scope>
    <source>
        <strain evidence="12 13">DSM 11254</strain>
    </source>
</reference>
<evidence type="ECO:0000259" key="10">
    <source>
        <dbReference type="PROSITE" id="PS51379"/>
    </source>
</evidence>
<dbReference type="InterPro" id="IPR013785">
    <property type="entry name" value="Aldolase_TIM"/>
</dbReference>
<dbReference type="Proteomes" id="UP000425916">
    <property type="component" value="Chromosome"/>
</dbReference>
<dbReference type="SUPFAM" id="SSF102114">
    <property type="entry name" value="Radical SAM enzymes"/>
    <property type="match status" value="1"/>
</dbReference>
<dbReference type="CDD" id="cd01335">
    <property type="entry name" value="Radical_SAM"/>
    <property type="match status" value="1"/>
</dbReference>
<dbReference type="InterPro" id="IPR012839">
    <property type="entry name" value="Organic_radical_activase"/>
</dbReference>
<evidence type="ECO:0000256" key="7">
    <source>
        <dbReference type="ARBA" id="ARBA00023004"/>
    </source>
</evidence>
<dbReference type="EMBL" id="CP046244">
    <property type="protein sequence ID" value="QGP93177.1"/>
    <property type="molecule type" value="Genomic_DNA"/>
</dbReference>
<comment type="similarity">
    <text evidence="2">Belongs to the organic radical-activating enzymes family.</text>
</comment>
<protein>
    <submittedName>
        <fullName evidence="12">Benzylsuccinate synthase activating enzyme</fullName>
        <ecNumber evidence="12">1.97.1.-</ecNumber>
    </submittedName>
</protein>
<evidence type="ECO:0000256" key="8">
    <source>
        <dbReference type="ARBA" id="ARBA00023014"/>
    </source>
</evidence>
<comment type="cofactor">
    <cofactor evidence="1">
        <name>[4Fe-4S] cluster</name>
        <dbReference type="ChEBI" id="CHEBI:49883"/>
    </cofactor>
</comment>
<dbReference type="Gene3D" id="3.30.70.20">
    <property type="match status" value="1"/>
</dbReference>
<dbReference type="Pfam" id="PF04055">
    <property type="entry name" value="Radical_SAM"/>
    <property type="match status" value="1"/>
</dbReference>
<evidence type="ECO:0000256" key="1">
    <source>
        <dbReference type="ARBA" id="ARBA00001966"/>
    </source>
</evidence>
<keyword evidence="3" id="KW-0004">4Fe-4S</keyword>
<dbReference type="Pfam" id="PF00037">
    <property type="entry name" value="Fer4"/>
    <property type="match status" value="1"/>
</dbReference>
<dbReference type="InterPro" id="IPR001989">
    <property type="entry name" value="Radical_activat_CS"/>
</dbReference>
<evidence type="ECO:0000256" key="3">
    <source>
        <dbReference type="ARBA" id="ARBA00022485"/>
    </source>
</evidence>
<dbReference type="PANTHER" id="PTHR30352">
    <property type="entry name" value="PYRUVATE FORMATE-LYASE-ACTIVATING ENZYME"/>
    <property type="match status" value="1"/>
</dbReference>
<dbReference type="InterPro" id="IPR034457">
    <property type="entry name" value="Organic_radical-activating"/>
</dbReference>
<evidence type="ECO:0000256" key="2">
    <source>
        <dbReference type="ARBA" id="ARBA00009777"/>
    </source>
</evidence>
<dbReference type="EC" id="1.97.1.-" evidence="12"/>
<comment type="catalytic activity">
    <reaction evidence="9">
        <text>glycyl-[protein] + reduced [flavodoxin] + S-adenosyl-L-methionine = glycin-2-yl radical-[protein] + semiquinone [flavodoxin] + 5'-deoxyadenosine + L-methionine + H(+)</text>
        <dbReference type="Rhea" id="RHEA:61976"/>
        <dbReference type="Rhea" id="RHEA-COMP:10622"/>
        <dbReference type="Rhea" id="RHEA-COMP:14480"/>
        <dbReference type="Rhea" id="RHEA-COMP:15993"/>
        <dbReference type="Rhea" id="RHEA-COMP:15994"/>
        <dbReference type="ChEBI" id="CHEBI:15378"/>
        <dbReference type="ChEBI" id="CHEBI:17319"/>
        <dbReference type="ChEBI" id="CHEBI:29947"/>
        <dbReference type="ChEBI" id="CHEBI:32722"/>
        <dbReference type="ChEBI" id="CHEBI:57618"/>
        <dbReference type="ChEBI" id="CHEBI:57844"/>
        <dbReference type="ChEBI" id="CHEBI:59789"/>
        <dbReference type="ChEBI" id="CHEBI:140311"/>
    </reaction>
</comment>
<dbReference type="PANTHER" id="PTHR30352:SF4">
    <property type="entry name" value="PYRUVATE FORMATE-LYASE 2-ACTIVATING ENZYME"/>
    <property type="match status" value="1"/>
</dbReference>
<feature type="domain" description="4Fe-4S ferredoxin-type" evidence="10">
    <location>
        <begin position="88"/>
        <end position="114"/>
    </location>
</feature>
<keyword evidence="5" id="KW-0479">Metal-binding</keyword>
<evidence type="ECO:0000313" key="12">
    <source>
        <dbReference type="EMBL" id="QGP93177.1"/>
    </source>
</evidence>
<dbReference type="InterPro" id="IPR017896">
    <property type="entry name" value="4Fe4S_Fe-S-bd"/>
</dbReference>
<feature type="domain" description="4Fe-4S ferredoxin-type" evidence="10">
    <location>
        <begin position="56"/>
        <end position="85"/>
    </location>
</feature>
<dbReference type="GO" id="GO:0016491">
    <property type="term" value="F:oxidoreductase activity"/>
    <property type="evidence" value="ECO:0007669"/>
    <property type="project" value="UniProtKB-KW"/>
</dbReference>
<accession>A0A6I5ZUI0</accession>
<proteinExistence type="inferred from homology"/>
<dbReference type="PROSITE" id="PS51918">
    <property type="entry name" value="RADICAL_SAM"/>
    <property type="match status" value="1"/>
</dbReference>
<keyword evidence="6 12" id="KW-0560">Oxidoreductase</keyword>
<evidence type="ECO:0000256" key="5">
    <source>
        <dbReference type="ARBA" id="ARBA00022723"/>
    </source>
</evidence>
<gene>
    <name evidence="12" type="primary">bssD_2</name>
    <name evidence="12" type="ORF">MGLY_25780</name>
</gene>